<feature type="compositionally biased region" description="Pro residues" evidence="7">
    <location>
        <begin position="297"/>
        <end position="308"/>
    </location>
</feature>
<feature type="compositionally biased region" description="Low complexity" evidence="7">
    <location>
        <begin position="279"/>
        <end position="296"/>
    </location>
</feature>
<dbReference type="AlphaFoldDB" id="A0A1H3JH16"/>
<dbReference type="Gene3D" id="3.30.200.20">
    <property type="entry name" value="Phosphorylase Kinase, domain 1"/>
    <property type="match status" value="1"/>
</dbReference>
<evidence type="ECO:0000256" key="4">
    <source>
        <dbReference type="ARBA" id="ARBA00022741"/>
    </source>
</evidence>
<keyword evidence="11" id="KW-1185">Reference proteome</keyword>
<keyword evidence="8" id="KW-0812">Transmembrane</keyword>
<evidence type="ECO:0000256" key="3">
    <source>
        <dbReference type="ARBA" id="ARBA00022679"/>
    </source>
</evidence>
<feature type="domain" description="Protein kinase" evidence="9">
    <location>
        <begin position="1"/>
        <end position="243"/>
    </location>
</feature>
<dbReference type="Gene3D" id="1.10.510.10">
    <property type="entry name" value="Transferase(Phosphotransferase) domain 1"/>
    <property type="match status" value="1"/>
</dbReference>
<dbReference type="PROSITE" id="PS50011">
    <property type="entry name" value="PROTEIN_KINASE_DOM"/>
    <property type="match status" value="1"/>
</dbReference>
<dbReference type="InterPro" id="IPR000719">
    <property type="entry name" value="Prot_kinase_dom"/>
</dbReference>
<dbReference type="GO" id="GO:0005524">
    <property type="term" value="F:ATP binding"/>
    <property type="evidence" value="ECO:0007669"/>
    <property type="project" value="UniProtKB-KW"/>
</dbReference>
<keyword evidence="3" id="KW-0808">Transferase</keyword>
<sequence length="453" mass="48036">MWLARDDELGSPVAIKVLADNWASRLDVRERFLAEARLLRQADSERVLRVLDIGELPDGRPYFVTSFADGGSLEDRLDGPMPAEEALPILVDVAESVCVLHAMDVVHRDLKPSNVLFQGDRLVLADLGLAKALAHGSGLTQMAGSPGYMAPEQARQAGIVDERTDVYGLGALAHRLLTGATVGDPGAPPIPKPLGDVVKKALQPDPAKRWPTMRALADELRGDLPRKRSKRALVISLCATLVIAGAAAVWWFVPRDTKANTAAVNTPAPAQTPPPSPPSTSDAPASSAAAPSSSSSTPPPTSTKPPVDPKLCKAEEIKVDHNEAGRGNGNDIRWGAGLFFHTKTRACDVDGYLTDFRLVTADGKVLPRKFGDGTGSPQRVTLTPDPPGSAGYWAEVSLTWSAETNKDGSAPQTPARAEFRLPGSSTWIKVPWGMGPVSDQIPVEVGPIGPAVN</sequence>
<keyword evidence="5 10" id="KW-0418">Kinase</keyword>
<dbReference type="EMBL" id="FNON01000005">
    <property type="protein sequence ID" value="SDY38708.1"/>
    <property type="molecule type" value="Genomic_DNA"/>
</dbReference>
<proteinExistence type="predicted"/>
<keyword evidence="6" id="KW-0067">ATP-binding</keyword>
<evidence type="ECO:0000259" key="9">
    <source>
        <dbReference type="PROSITE" id="PS50011"/>
    </source>
</evidence>
<evidence type="ECO:0000313" key="10">
    <source>
        <dbReference type="EMBL" id="SDY38708.1"/>
    </source>
</evidence>
<feature type="region of interest" description="Disordered" evidence="7">
    <location>
        <begin position="264"/>
        <end position="309"/>
    </location>
</feature>
<feature type="transmembrane region" description="Helical" evidence="8">
    <location>
        <begin position="232"/>
        <end position="253"/>
    </location>
</feature>
<dbReference type="EC" id="2.7.11.1" evidence="1"/>
<dbReference type="SUPFAM" id="SSF56112">
    <property type="entry name" value="Protein kinase-like (PK-like)"/>
    <property type="match status" value="1"/>
</dbReference>
<organism evidence="10 11">
    <name type="scientific">Amycolatopsis xylanica</name>
    <dbReference type="NCBI Taxonomy" id="589385"/>
    <lineage>
        <taxon>Bacteria</taxon>
        <taxon>Bacillati</taxon>
        <taxon>Actinomycetota</taxon>
        <taxon>Actinomycetes</taxon>
        <taxon>Pseudonocardiales</taxon>
        <taxon>Pseudonocardiaceae</taxon>
        <taxon>Amycolatopsis</taxon>
    </lineage>
</organism>
<dbReference type="PROSITE" id="PS00108">
    <property type="entry name" value="PROTEIN_KINASE_ST"/>
    <property type="match status" value="1"/>
</dbReference>
<accession>A0A1H3JH16</accession>
<dbReference type="PANTHER" id="PTHR43289:SF6">
    <property type="entry name" value="SERINE_THREONINE-PROTEIN KINASE NEKL-3"/>
    <property type="match status" value="1"/>
</dbReference>
<protein>
    <recommendedName>
        <fullName evidence="1">non-specific serine/threonine protein kinase</fullName>
        <ecNumber evidence="1">2.7.11.1</ecNumber>
    </recommendedName>
</protein>
<dbReference type="PANTHER" id="PTHR43289">
    <property type="entry name" value="MITOGEN-ACTIVATED PROTEIN KINASE KINASE KINASE 20-RELATED"/>
    <property type="match status" value="1"/>
</dbReference>
<dbReference type="InterPro" id="IPR008271">
    <property type="entry name" value="Ser/Thr_kinase_AS"/>
</dbReference>
<evidence type="ECO:0000256" key="1">
    <source>
        <dbReference type="ARBA" id="ARBA00012513"/>
    </source>
</evidence>
<evidence type="ECO:0000256" key="2">
    <source>
        <dbReference type="ARBA" id="ARBA00022527"/>
    </source>
</evidence>
<evidence type="ECO:0000256" key="5">
    <source>
        <dbReference type="ARBA" id="ARBA00022777"/>
    </source>
</evidence>
<dbReference type="STRING" id="589385.SAMN05421504_105387"/>
<dbReference type="SMART" id="SM00220">
    <property type="entry name" value="S_TKc"/>
    <property type="match status" value="1"/>
</dbReference>
<keyword evidence="4" id="KW-0547">Nucleotide-binding</keyword>
<dbReference type="InterPro" id="IPR011009">
    <property type="entry name" value="Kinase-like_dom_sf"/>
</dbReference>
<dbReference type="Proteomes" id="UP000199515">
    <property type="component" value="Unassembled WGS sequence"/>
</dbReference>
<evidence type="ECO:0000256" key="6">
    <source>
        <dbReference type="ARBA" id="ARBA00022840"/>
    </source>
</evidence>
<dbReference type="CDD" id="cd14014">
    <property type="entry name" value="STKc_PknB_like"/>
    <property type="match status" value="1"/>
</dbReference>
<reference evidence="10 11" key="1">
    <citation type="submission" date="2016-10" db="EMBL/GenBank/DDBJ databases">
        <authorList>
            <person name="de Groot N.N."/>
        </authorList>
    </citation>
    <scope>NUCLEOTIDE SEQUENCE [LARGE SCALE GENOMIC DNA]</scope>
    <source>
        <strain evidence="10 11">CPCC 202699</strain>
    </source>
</reference>
<evidence type="ECO:0000256" key="8">
    <source>
        <dbReference type="SAM" id="Phobius"/>
    </source>
</evidence>
<evidence type="ECO:0000256" key="7">
    <source>
        <dbReference type="SAM" id="MobiDB-lite"/>
    </source>
</evidence>
<keyword evidence="2 10" id="KW-0723">Serine/threonine-protein kinase</keyword>
<keyword evidence="8" id="KW-0472">Membrane</keyword>
<dbReference type="GO" id="GO:0004674">
    <property type="term" value="F:protein serine/threonine kinase activity"/>
    <property type="evidence" value="ECO:0007669"/>
    <property type="project" value="UniProtKB-KW"/>
</dbReference>
<name>A0A1H3JH16_9PSEU</name>
<gene>
    <name evidence="10" type="ORF">SAMN05421504_105387</name>
</gene>
<keyword evidence="8" id="KW-1133">Transmembrane helix</keyword>
<dbReference type="Pfam" id="PF00069">
    <property type="entry name" value="Pkinase"/>
    <property type="match status" value="1"/>
</dbReference>
<evidence type="ECO:0000313" key="11">
    <source>
        <dbReference type="Proteomes" id="UP000199515"/>
    </source>
</evidence>